<dbReference type="GO" id="GO:0020037">
    <property type="term" value="F:heme binding"/>
    <property type="evidence" value="ECO:0007669"/>
    <property type="project" value="InterPro"/>
</dbReference>
<evidence type="ECO:0000256" key="2">
    <source>
        <dbReference type="SAM" id="MobiDB-lite"/>
    </source>
</evidence>
<feature type="domain" description="Globin" evidence="3">
    <location>
        <begin position="109"/>
        <end position="183"/>
    </location>
</feature>
<sequence>MGGSDSKNMKALEVSNVAAQQELLRISWRLACNSYGGAESQRSLVGDDEKMLVGTPTLKPSSLRTQSSTSMKTEMEDSDLRKFHEEFVDQFLTYCPDLKHAYPIGYLIIAKMIISFISSMVNEKQMEPMIARFARSHVKYDLDQNHFNGFGHALVLTIQKRLGKIATVGLVQIWSKVMRNLVGCMWVSYCKEKKKHAAAAASKSQRSRFSSMSSSTL</sequence>
<dbReference type="GO" id="GO:0005344">
    <property type="term" value="F:oxygen carrier activity"/>
    <property type="evidence" value="ECO:0007669"/>
    <property type="project" value="UniProtKB-KW"/>
</dbReference>
<dbReference type="Pfam" id="PF00042">
    <property type="entry name" value="Globin"/>
    <property type="match status" value="1"/>
</dbReference>
<dbReference type="EMBL" id="HBHP01002827">
    <property type="protein sequence ID" value="CAD9747452.1"/>
    <property type="molecule type" value="Transcribed_RNA"/>
</dbReference>
<evidence type="ECO:0000256" key="1">
    <source>
        <dbReference type="RuleBase" id="RU000356"/>
    </source>
</evidence>
<name>A0A7S2TI14_9EUKA</name>
<keyword evidence="1" id="KW-0408">Iron</keyword>
<reference evidence="4" key="1">
    <citation type="submission" date="2021-01" db="EMBL/GenBank/DDBJ databases">
        <authorList>
            <person name="Corre E."/>
            <person name="Pelletier E."/>
            <person name="Niang G."/>
            <person name="Scheremetjew M."/>
            <person name="Finn R."/>
            <person name="Kale V."/>
            <person name="Holt S."/>
            <person name="Cochrane G."/>
            <person name="Meng A."/>
            <person name="Brown T."/>
            <person name="Cohen L."/>
        </authorList>
    </citation>
    <scope>NUCLEOTIDE SEQUENCE</scope>
    <source>
        <strain evidence="4">CCMP622</strain>
    </source>
</reference>
<dbReference type="InterPro" id="IPR044399">
    <property type="entry name" value="Mb-like_M"/>
</dbReference>
<keyword evidence="1" id="KW-0479">Metal-binding</keyword>
<keyword evidence="1" id="KW-0813">Transport</keyword>
<dbReference type="SUPFAM" id="SSF46458">
    <property type="entry name" value="Globin-like"/>
    <property type="match status" value="1"/>
</dbReference>
<feature type="compositionally biased region" description="Polar residues" evidence="2">
    <location>
        <begin position="58"/>
        <end position="72"/>
    </location>
</feature>
<keyword evidence="1" id="KW-0349">Heme</keyword>
<accession>A0A7S2TI14</accession>
<dbReference type="InterPro" id="IPR012292">
    <property type="entry name" value="Globin/Proto"/>
</dbReference>
<protein>
    <recommendedName>
        <fullName evidence="3">Globin domain-containing protein</fullName>
    </recommendedName>
</protein>
<keyword evidence="1" id="KW-0561">Oxygen transport</keyword>
<dbReference type="CDD" id="cd01040">
    <property type="entry name" value="Mb-like"/>
    <property type="match status" value="1"/>
</dbReference>
<dbReference type="InterPro" id="IPR000971">
    <property type="entry name" value="Globin"/>
</dbReference>
<proteinExistence type="inferred from homology"/>
<feature type="region of interest" description="Disordered" evidence="2">
    <location>
        <begin position="55"/>
        <end position="75"/>
    </location>
</feature>
<dbReference type="Gene3D" id="1.10.490.10">
    <property type="entry name" value="Globins"/>
    <property type="match status" value="1"/>
</dbReference>
<dbReference type="GO" id="GO:0019825">
    <property type="term" value="F:oxygen binding"/>
    <property type="evidence" value="ECO:0007669"/>
    <property type="project" value="InterPro"/>
</dbReference>
<dbReference type="AlphaFoldDB" id="A0A7S2TI14"/>
<evidence type="ECO:0000259" key="3">
    <source>
        <dbReference type="Pfam" id="PF00042"/>
    </source>
</evidence>
<dbReference type="InterPro" id="IPR009050">
    <property type="entry name" value="Globin-like_sf"/>
</dbReference>
<gene>
    <name evidence="4" type="ORF">LSP00402_LOCUS1780</name>
</gene>
<comment type="similarity">
    <text evidence="1">Belongs to the globin family.</text>
</comment>
<evidence type="ECO:0000313" key="4">
    <source>
        <dbReference type="EMBL" id="CAD9747452.1"/>
    </source>
</evidence>
<organism evidence="4">
    <name type="scientific">Lotharella oceanica</name>
    <dbReference type="NCBI Taxonomy" id="641309"/>
    <lineage>
        <taxon>Eukaryota</taxon>
        <taxon>Sar</taxon>
        <taxon>Rhizaria</taxon>
        <taxon>Cercozoa</taxon>
        <taxon>Chlorarachniophyceae</taxon>
        <taxon>Lotharella</taxon>
    </lineage>
</organism>